<keyword evidence="2" id="KW-1185">Reference proteome</keyword>
<name>A0A0A6VSL2_KOCRO</name>
<evidence type="ECO:0000313" key="1">
    <source>
        <dbReference type="EMBL" id="KHD97651.1"/>
    </source>
</evidence>
<accession>A0A0A6VSL2</accession>
<dbReference type="AlphaFoldDB" id="A0A0A6VSL2"/>
<proteinExistence type="predicted"/>
<protein>
    <submittedName>
        <fullName evidence="1">Uncharacterized protein</fullName>
    </submittedName>
</protein>
<dbReference type="OrthoDB" id="9975298at2"/>
<dbReference type="EMBL" id="JSUH01000006">
    <property type="protein sequence ID" value="KHD97651.1"/>
    <property type="molecule type" value="Genomic_DNA"/>
</dbReference>
<evidence type="ECO:0000313" key="2">
    <source>
        <dbReference type="Proteomes" id="UP000030466"/>
    </source>
</evidence>
<gene>
    <name evidence="1" type="ORF">GY22_08010</name>
</gene>
<organism evidence="1 2">
    <name type="scientific">Kocuria rosea subsp. polaris</name>
    <dbReference type="NCBI Taxonomy" id="136273"/>
    <lineage>
        <taxon>Bacteria</taxon>
        <taxon>Bacillati</taxon>
        <taxon>Actinomycetota</taxon>
        <taxon>Actinomycetes</taxon>
        <taxon>Micrococcales</taxon>
        <taxon>Micrococcaceae</taxon>
        <taxon>Kocuria</taxon>
    </lineage>
</organism>
<dbReference type="RefSeq" id="WP_035925894.1">
    <property type="nucleotide sequence ID" value="NZ_JSUH01000006.1"/>
</dbReference>
<dbReference type="Proteomes" id="UP000030466">
    <property type="component" value="Unassembled WGS sequence"/>
</dbReference>
<reference evidence="1 2" key="1">
    <citation type="journal article" date="2003" name="Int. J. Syst. Evol. Microbiol.">
        <title>Kocuria polaris sp. nov., an orange-pigmented psychrophilic bacterium isolated from an Antarctic cyanobacterial mat sample.</title>
        <authorList>
            <person name="Reddy G.S."/>
            <person name="Prakash J.S."/>
            <person name="Prabahar V."/>
            <person name="Matsumoto G.I."/>
            <person name="Stackebrandt E."/>
            <person name="Shivaji S."/>
        </authorList>
    </citation>
    <scope>NUCLEOTIDE SEQUENCE [LARGE SCALE GENOMIC DNA]</scope>
    <source>
        <strain evidence="1 2">CMS 76or</strain>
    </source>
</reference>
<sequence length="326" mass="33581">MSQYRTPTAYVLGVLVLLAVIVLTTPNGGTHARWSATALAEVPTMTTGRIGFEIAAVEGAGGAATLTSTSGFDVRYRPVQVSLVNSAGRSVAAPAGMRFAYRTGAACDDGAAPAEWTATAPGGSAPARVDGGTRASLEHDRPAGLCLTVSTEAVPVAALRALNEQELRVVTQVEAASLEEGAWPATRPWTVPLVLKMPAEEQPTTAPPRPAAGQCSVDGPAALLRWTWSGGADAPAVTAWEIWMRPLGTTAAPTRVKTVSGGAARTVHVAVSELPASSDNRPSQDYETLVRAVFATGPASHADSAYAWKLKTPGGSGKMNCEGLPS</sequence>
<comment type="caution">
    <text evidence="1">The sequence shown here is derived from an EMBL/GenBank/DDBJ whole genome shotgun (WGS) entry which is preliminary data.</text>
</comment>